<dbReference type="Pfam" id="PF17316">
    <property type="entry name" value="Perilipin_2"/>
    <property type="match status" value="1"/>
</dbReference>
<proteinExistence type="predicted"/>
<accession>A0AAJ0M9T2</accession>
<gene>
    <name evidence="1" type="ORF">B0T25DRAFT_593614</name>
</gene>
<dbReference type="EMBL" id="JAUIQD010000007">
    <property type="protein sequence ID" value="KAK3344324.1"/>
    <property type="molecule type" value="Genomic_DNA"/>
</dbReference>
<evidence type="ECO:0000313" key="2">
    <source>
        <dbReference type="Proteomes" id="UP001275084"/>
    </source>
</evidence>
<comment type="caution">
    <text evidence="1">The sequence shown here is derived from an EMBL/GenBank/DDBJ whole genome shotgun (WGS) entry which is preliminary data.</text>
</comment>
<keyword evidence="2" id="KW-1185">Reference proteome</keyword>
<organism evidence="1 2">
    <name type="scientific">Lasiosphaeria hispida</name>
    <dbReference type="NCBI Taxonomy" id="260671"/>
    <lineage>
        <taxon>Eukaryota</taxon>
        <taxon>Fungi</taxon>
        <taxon>Dikarya</taxon>
        <taxon>Ascomycota</taxon>
        <taxon>Pezizomycotina</taxon>
        <taxon>Sordariomycetes</taxon>
        <taxon>Sordariomycetidae</taxon>
        <taxon>Sordariales</taxon>
        <taxon>Lasiosphaeriaceae</taxon>
        <taxon>Lasiosphaeria</taxon>
    </lineage>
</organism>
<protein>
    <recommendedName>
        <fullName evidence="3">Perilipin MPL1-like protein</fullName>
    </recommendedName>
</protein>
<dbReference type="Proteomes" id="UP001275084">
    <property type="component" value="Unassembled WGS sequence"/>
</dbReference>
<reference evidence="1" key="2">
    <citation type="submission" date="2023-06" db="EMBL/GenBank/DDBJ databases">
        <authorList>
            <consortium name="Lawrence Berkeley National Laboratory"/>
            <person name="Haridas S."/>
            <person name="Hensen N."/>
            <person name="Bonometti L."/>
            <person name="Westerberg I."/>
            <person name="Brannstrom I.O."/>
            <person name="Guillou S."/>
            <person name="Cros-Aarteil S."/>
            <person name="Calhoun S."/>
            <person name="Kuo A."/>
            <person name="Mondo S."/>
            <person name="Pangilinan J."/>
            <person name="Riley R."/>
            <person name="Labutti K."/>
            <person name="Andreopoulos B."/>
            <person name="Lipzen A."/>
            <person name="Chen C."/>
            <person name="Yanf M."/>
            <person name="Daum C."/>
            <person name="Ng V."/>
            <person name="Clum A."/>
            <person name="Steindorff A."/>
            <person name="Ohm R."/>
            <person name="Martin F."/>
            <person name="Silar P."/>
            <person name="Natvig D."/>
            <person name="Lalanne C."/>
            <person name="Gautier V."/>
            <person name="Ament-Velasquez S.L."/>
            <person name="Kruys A."/>
            <person name="Hutchinson M.I."/>
            <person name="Powell A.J."/>
            <person name="Barry K."/>
            <person name="Miller A.N."/>
            <person name="Grigoriev I.V."/>
            <person name="Debuchy R."/>
            <person name="Gladieux P."/>
            <person name="Thoren M.H."/>
            <person name="Johannesson H."/>
        </authorList>
    </citation>
    <scope>NUCLEOTIDE SEQUENCE</scope>
    <source>
        <strain evidence="1">CBS 955.72</strain>
    </source>
</reference>
<reference evidence="1" key="1">
    <citation type="journal article" date="2023" name="Mol. Phylogenet. Evol.">
        <title>Genome-scale phylogeny and comparative genomics of the fungal order Sordariales.</title>
        <authorList>
            <person name="Hensen N."/>
            <person name="Bonometti L."/>
            <person name="Westerberg I."/>
            <person name="Brannstrom I.O."/>
            <person name="Guillou S."/>
            <person name="Cros-Aarteil S."/>
            <person name="Calhoun S."/>
            <person name="Haridas S."/>
            <person name="Kuo A."/>
            <person name="Mondo S."/>
            <person name="Pangilinan J."/>
            <person name="Riley R."/>
            <person name="LaButti K."/>
            <person name="Andreopoulos B."/>
            <person name="Lipzen A."/>
            <person name="Chen C."/>
            <person name="Yan M."/>
            <person name="Daum C."/>
            <person name="Ng V."/>
            <person name="Clum A."/>
            <person name="Steindorff A."/>
            <person name="Ohm R.A."/>
            <person name="Martin F."/>
            <person name="Silar P."/>
            <person name="Natvig D.O."/>
            <person name="Lalanne C."/>
            <person name="Gautier V."/>
            <person name="Ament-Velasquez S.L."/>
            <person name="Kruys A."/>
            <person name="Hutchinson M.I."/>
            <person name="Powell A.J."/>
            <person name="Barry K."/>
            <person name="Miller A.N."/>
            <person name="Grigoriev I.V."/>
            <person name="Debuchy R."/>
            <person name="Gladieux P."/>
            <person name="Hiltunen Thoren M."/>
            <person name="Johannesson H."/>
        </authorList>
    </citation>
    <scope>NUCLEOTIDE SEQUENCE</scope>
    <source>
        <strain evidence="1">CBS 955.72</strain>
    </source>
</reference>
<sequence>MPHQTTKRKMSSVQVNGDVPHSAVLDHIFTYPVVNDSVQAFKSNHYGQKSLELTDSTYRTFVVPVLELLSKPYQYIAPYVKKADDLGDKTLTKLDEKFPIVKKPTNEVFNDAKTIVFFPLRVGQTGKEHVFNTYESERKKVGGEGLVTYSKAGITTALILTTETLTTASNFLGNKKKEVRQAVDEKANNN</sequence>
<name>A0AAJ0M9T2_9PEZI</name>
<dbReference type="AlphaFoldDB" id="A0AAJ0M9T2"/>
<evidence type="ECO:0008006" key="3">
    <source>
        <dbReference type="Google" id="ProtNLM"/>
    </source>
</evidence>
<evidence type="ECO:0000313" key="1">
    <source>
        <dbReference type="EMBL" id="KAK3344324.1"/>
    </source>
</evidence>